<comment type="caution">
    <text evidence="1">The sequence shown here is derived from an EMBL/GenBank/DDBJ whole genome shotgun (WGS) entry which is preliminary data.</text>
</comment>
<keyword evidence="2" id="KW-1185">Reference proteome</keyword>
<evidence type="ECO:0000313" key="2">
    <source>
        <dbReference type="Proteomes" id="UP000623467"/>
    </source>
</evidence>
<dbReference type="EMBL" id="JACAZH010000002">
    <property type="protein sequence ID" value="KAF7375351.1"/>
    <property type="molecule type" value="Genomic_DNA"/>
</dbReference>
<accession>A0A8H6ZFL4</accession>
<evidence type="ECO:0000313" key="1">
    <source>
        <dbReference type="EMBL" id="KAF7375351.1"/>
    </source>
</evidence>
<gene>
    <name evidence="1" type="ORF">MSAN_00422400</name>
</gene>
<dbReference type="OrthoDB" id="3365698at2759"/>
<dbReference type="Proteomes" id="UP000623467">
    <property type="component" value="Unassembled WGS sequence"/>
</dbReference>
<sequence length="237" mass="26152">MASVTSNISTFYLHLMEDFDTEHSLVVLQCVLDALTLPCLTLFELESSEYPRCPLLWPHHAFLALCARSGFDSTLRTLEIYEVHITEAQLVGVLPHLPSLERLAISDHQPVAPISARAGVGADEVLVTDTLLAKLTRAADSDAPSLVPCLSSLGCQTMMRFDDHKLLALAVSRISDDSDAGQAQNVPGSCHFGIELSWLPNHERKIDEAVLARLDSLKISMNRRFTFRVSAAKDEWV</sequence>
<organism evidence="1 2">
    <name type="scientific">Mycena sanguinolenta</name>
    <dbReference type="NCBI Taxonomy" id="230812"/>
    <lineage>
        <taxon>Eukaryota</taxon>
        <taxon>Fungi</taxon>
        <taxon>Dikarya</taxon>
        <taxon>Basidiomycota</taxon>
        <taxon>Agaricomycotina</taxon>
        <taxon>Agaricomycetes</taxon>
        <taxon>Agaricomycetidae</taxon>
        <taxon>Agaricales</taxon>
        <taxon>Marasmiineae</taxon>
        <taxon>Mycenaceae</taxon>
        <taxon>Mycena</taxon>
    </lineage>
</organism>
<protein>
    <submittedName>
        <fullName evidence="1">Uncharacterized protein</fullName>
    </submittedName>
</protein>
<reference evidence="1" key="1">
    <citation type="submission" date="2020-05" db="EMBL/GenBank/DDBJ databases">
        <title>Mycena genomes resolve the evolution of fungal bioluminescence.</title>
        <authorList>
            <person name="Tsai I.J."/>
        </authorList>
    </citation>
    <scope>NUCLEOTIDE SEQUENCE</scope>
    <source>
        <strain evidence="1">160909Yilan</strain>
    </source>
</reference>
<name>A0A8H6ZFL4_9AGAR</name>
<dbReference type="AlphaFoldDB" id="A0A8H6ZFL4"/>
<proteinExistence type="predicted"/>